<dbReference type="AlphaFoldDB" id="A0A2V3IHS6"/>
<sequence length="119" mass="13983">MSSSDAHSNAHTKRIAMTLNIKPGQIQQYIDLHAHSRPQVRNALHSVGIRNLSLWNWGDRLFYYAEYIGDEPFDQAMDRYSKMDGVSDWEQLMHKYQQKLPGSEGHVWWQPCQLVYYQA</sequence>
<organism evidence="1 2">
    <name type="scientific">Gracilariopsis chorda</name>
    <dbReference type="NCBI Taxonomy" id="448386"/>
    <lineage>
        <taxon>Eukaryota</taxon>
        <taxon>Rhodophyta</taxon>
        <taxon>Florideophyceae</taxon>
        <taxon>Rhodymeniophycidae</taxon>
        <taxon>Gracilariales</taxon>
        <taxon>Gracilariaceae</taxon>
        <taxon>Gracilariopsis</taxon>
    </lineage>
</organism>
<dbReference type="InterPro" id="IPR011008">
    <property type="entry name" value="Dimeric_a/b-barrel"/>
</dbReference>
<gene>
    <name evidence="1" type="ORF">BWQ96_08633</name>
</gene>
<dbReference type="InterPro" id="IPR052996">
    <property type="entry name" value="Carb_Metab_Mutarotase"/>
</dbReference>
<dbReference type="InterPro" id="IPR008000">
    <property type="entry name" value="Rham/fucose_mutarotase"/>
</dbReference>
<dbReference type="Pfam" id="PF05336">
    <property type="entry name" value="rhaM"/>
    <property type="match status" value="1"/>
</dbReference>
<dbReference type="GO" id="GO:0016857">
    <property type="term" value="F:racemase and epimerase activity, acting on carbohydrates and derivatives"/>
    <property type="evidence" value="ECO:0007669"/>
    <property type="project" value="InterPro"/>
</dbReference>
<name>A0A2V3IHS6_9FLOR</name>
<dbReference type="PANTHER" id="PTHR43239:SF1">
    <property type="entry name" value="UPF0734 PROTEIN DDB_G0273871_DDB_G0273177"/>
    <property type="match status" value="1"/>
</dbReference>
<reference evidence="1 2" key="1">
    <citation type="journal article" date="2018" name="Mol. Biol. Evol.">
        <title>Analysis of the draft genome of the red seaweed Gracilariopsis chorda provides insights into genome size evolution in Rhodophyta.</title>
        <authorList>
            <person name="Lee J."/>
            <person name="Yang E.C."/>
            <person name="Graf L."/>
            <person name="Yang J.H."/>
            <person name="Qiu H."/>
            <person name="Zel Zion U."/>
            <person name="Chan C.X."/>
            <person name="Stephens T.G."/>
            <person name="Weber A.P.M."/>
            <person name="Boo G.H."/>
            <person name="Boo S.M."/>
            <person name="Kim K.M."/>
            <person name="Shin Y."/>
            <person name="Jung M."/>
            <person name="Lee S.J."/>
            <person name="Yim H.S."/>
            <person name="Lee J.H."/>
            <person name="Bhattacharya D."/>
            <person name="Yoon H.S."/>
        </authorList>
    </citation>
    <scope>NUCLEOTIDE SEQUENCE [LARGE SCALE GENOMIC DNA]</scope>
    <source>
        <strain evidence="1 2">SKKU-2015</strain>
        <tissue evidence="1">Whole body</tissue>
    </source>
</reference>
<evidence type="ECO:0000313" key="2">
    <source>
        <dbReference type="Proteomes" id="UP000247409"/>
    </source>
</evidence>
<dbReference type="PANTHER" id="PTHR43239">
    <property type="entry name" value="UPF0734 PROTEIN DDB_G0273871/DDB_G0273177"/>
    <property type="match status" value="1"/>
</dbReference>
<protein>
    <recommendedName>
        <fullName evidence="3">L-rhamnose mutarotase</fullName>
    </recommendedName>
</protein>
<dbReference type="Gene3D" id="3.30.70.100">
    <property type="match status" value="1"/>
</dbReference>
<dbReference type="SUPFAM" id="SSF54909">
    <property type="entry name" value="Dimeric alpha+beta barrel"/>
    <property type="match status" value="1"/>
</dbReference>
<evidence type="ECO:0000313" key="1">
    <source>
        <dbReference type="EMBL" id="PXF41622.1"/>
    </source>
</evidence>
<dbReference type="EMBL" id="NBIV01000205">
    <property type="protein sequence ID" value="PXF41622.1"/>
    <property type="molecule type" value="Genomic_DNA"/>
</dbReference>
<proteinExistence type="predicted"/>
<accession>A0A2V3IHS6</accession>
<dbReference type="Proteomes" id="UP000247409">
    <property type="component" value="Unassembled WGS sequence"/>
</dbReference>
<comment type="caution">
    <text evidence="1">The sequence shown here is derived from an EMBL/GenBank/DDBJ whole genome shotgun (WGS) entry which is preliminary data.</text>
</comment>
<dbReference type="OrthoDB" id="9981546at2759"/>
<keyword evidence="2" id="KW-1185">Reference proteome</keyword>
<evidence type="ECO:0008006" key="3">
    <source>
        <dbReference type="Google" id="ProtNLM"/>
    </source>
</evidence>